<proteinExistence type="predicted"/>
<keyword evidence="2" id="KW-1185">Reference proteome</keyword>
<reference evidence="1 2" key="1">
    <citation type="journal article" date="2016" name="Genome Announc.">
        <title>First Complete Genome Sequence of a Subdivision 6 Acidobacterium Strain.</title>
        <authorList>
            <person name="Huang S."/>
            <person name="Vieira S."/>
            <person name="Bunk B."/>
            <person name="Riedel T."/>
            <person name="Sproer C."/>
            <person name="Overmann J."/>
        </authorList>
    </citation>
    <scope>NUCLEOTIDE SEQUENCE [LARGE SCALE GENOMIC DNA]</scope>
    <source>
        <strain evidence="2">DSM 100886 HEG_-6_39</strain>
    </source>
</reference>
<organism evidence="1 2">
    <name type="scientific">Luteitalea pratensis</name>
    <dbReference type="NCBI Taxonomy" id="1855912"/>
    <lineage>
        <taxon>Bacteria</taxon>
        <taxon>Pseudomonadati</taxon>
        <taxon>Acidobacteriota</taxon>
        <taxon>Vicinamibacteria</taxon>
        <taxon>Vicinamibacterales</taxon>
        <taxon>Vicinamibacteraceae</taxon>
        <taxon>Luteitalea</taxon>
    </lineage>
</organism>
<reference evidence="2" key="2">
    <citation type="submission" date="2016-04" db="EMBL/GenBank/DDBJ databases">
        <title>First Complete Genome Sequence of a Subdivision 6 Acidobacterium.</title>
        <authorList>
            <person name="Huang S."/>
            <person name="Vieira S."/>
            <person name="Bunk B."/>
            <person name="Riedel T."/>
            <person name="Sproeer C."/>
            <person name="Overmann J."/>
        </authorList>
    </citation>
    <scope>NUCLEOTIDE SEQUENCE [LARGE SCALE GENOMIC DNA]</scope>
    <source>
        <strain evidence="2">DSM 100886 HEG_-6_39</strain>
    </source>
</reference>
<dbReference type="STRING" id="1855912.LuPra_03808"/>
<gene>
    <name evidence="1" type="ORF">LuPra_03808</name>
</gene>
<name>A0A143PPP2_LUTPR</name>
<protein>
    <submittedName>
        <fullName evidence="1">Uncharacterized protein</fullName>
    </submittedName>
</protein>
<evidence type="ECO:0000313" key="2">
    <source>
        <dbReference type="Proteomes" id="UP000076079"/>
    </source>
</evidence>
<dbReference type="EMBL" id="CP015136">
    <property type="protein sequence ID" value="AMY10572.1"/>
    <property type="molecule type" value="Genomic_DNA"/>
</dbReference>
<accession>A0A143PPP2</accession>
<dbReference type="Proteomes" id="UP000076079">
    <property type="component" value="Chromosome"/>
</dbReference>
<dbReference type="AlphaFoldDB" id="A0A143PPP2"/>
<dbReference type="KEGG" id="abac:LuPra_03808"/>
<sequence length="230" mass="26054">MRGKRPDYDATVDHFRSELPDITRRLTEPETTDRITGDQLRDIATVLHLAETGALDEDEPKVCIPTWLLPTLKQALRSAYQQASAGKGRTARADRAWRAAHTRVRRYQRVLDLTHPLDGGAALSKAAAFRVVEYEEVQVFDEPPPGGRRRTRQTLYAKYTGARVKRDYWHLERTHSHAKLQRLIDARADAAALRWLAFAPSSLNGEQVDSGKAAVELAIRHERESARKRG</sequence>
<evidence type="ECO:0000313" key="1">
    <source>
        <dbReference type="EMBL" id="AMY10572.1"/>
    </source>
</evidence>